<dbReference type="EMBL" id="DF820455">
    <property type="protein sequence ID" value="GAK49828.1"/>
    <property type="molecule type" value="Genomic_DNA"/>
</dbReference>
<accession>A0A0S6VUU9</accession>
<keyword evidence="1" id="KW-0238">DNA-binding</keyword>
<sequence>MRQLFLCAGEQGCSPVRKGRCMKLSTKGRYGVRLMFDLALHYGEGPIFLKDIAERQQISEKYLWQLIPPLKQAGLVTSTRGAHGGYELSKPPAQITVRDIVQTTEGPLSLVDCVENAPICAQAEACVARDVWSEISAKLIQAMDAITLENMIERKRGIANESNYVI</sequence>
<dbReference type="PROSITE" id="PS51197">
    <property type="entry name" value="HTH_RRF2_2"/>
    <property type="match status" value="1"/>
</dbReference>
<gene>
    <name evidence="2" type="ORF">U14_01052</name>
</gene>
<dbReference type="AlphaFoldDB" id="A0A0S6VUU9"/>
<dbReference type="Proteomes" id="UP000030700">
    <property type="component" value="Unassembled WGS sequence"/>
</dbReference>
<proteinExistence type="predicted"/>
<dbReference type="InterPro" id="IPR036390">
    <property type="entry name" value="WH_DNA-bd_sf"/>
</dbReference>
<dbReference type="InterPro" id="IPR036388">
    <property type="entry name" value="WH-like_DNA-bd_sf"/>
</dbReference>
<dbReference type="SUPFAM" id="SSF46785">
    <property type="entry name" value="Winged helix' DNA-binding domain"/>
    <property type="match status" value="1"/>
</dbReference>
<dbReference type="STRING" id="1499966.U14_01052"/>
<dbReference type="GO" id="GO:0003677">
    <property type="term" value="F:DNA binding"/>
    <property type="evidence" value="ECO:0007669"/>
    <property type="project" value="UniProtKB-KW"/>
</dbReference>
<dbReference type="PANTHER" id="PTHR33221">
    <property type="entry name" value="WINGED HELIX-TURN-HELIX TRANSCRIPTIONAL REGULATOR, RRF2 FAMILY"/>
    <property type="match status" value="1"/>
</dbReference>
<protein>
    <submittedName>
        <fullName evidence="2">Rrf2 family protein</fullName>
    </submittedName>
</protein>
<dbReference type="HOGENOM" id="CLU_107144_0_1_0"/>
<dbReference type="NCBIfam" id="TIGR00738">
    <property type="entry name" value="rrf2_super"/>
    <property type="match status" value="1"/>
</dbReference>
<dbReference type="GO" id="GO:0003700">
    <property type="term" value="F:DNA-binding transcription factor activity"/>
    <property type="evidence" value="ECO:0007669"/>
    <property type="project" value="TreeGrafter"/>
</dbReference>
<evidence type="ECO:0000313" key="3">
    <source>
        <dbReference type="Proteomes" id="UP000030700"/>
    </source>
</evidence>
<evidence type="ECO:0000256" key="1">
    <source>
        <dbReference type="ARBA" id="ARBA00023125"/>
    </source>
</evidence>
<evidence type="ECO:0000313" key="2">
    <source>
        <dbReference type="EMBL" id="GAK49828.1"/>
    </source>
</evidence>
<dbReference type="Pfam" id="PF02082">
    <property type="entry name" value="Rrf2"/>
    <property type="match status" value="1"/>
</dbReference>
<reference evidence="2" key="1">
    <citation type="journal article" date="2015" name="PeerJ">
        <title>First genomic representation of candidate bacterial phylum KSB3 points to enhanced environmental sensing as a trigger of wastewater bulking.</title>
        <authorList>
            <person name="Sekiguchi Y."/>
            <person name="Ohashi A."/>
            <person name="Parks D.H."/>
            <person name="Yamauchi T."/>
            <person name="Tyson G.W."/>
            <person name="Hugenholtz P."/>
        </authorList>
    </citation>
    <scope>NUCLEOTIDE SEQUENCE [LARGE SCALE GENOMIC DNA]</scope>
</reference>
<dbReference type="PROSITE" id="PS01332">
    <property type="entry name" value="HTH_RRF2_1"/>
    <property type="match status" value="1"/>
</dbReference>
<name>A0A0S6VUU9_9BACT</name>
<organism evidence="2">
    <name type="scientific">Candidatus Moduliflexus flocculans</name>
    <dbReference type="NCBI Taxonomy" id="1499966"/>
    <lineage>
        <taxon>Bacteria</taxon>
        <taxon>Candidatus Moduliflexota</taxon>
        <taxon>Candidatus Moduliflexia</taxon>
        <taxon>Candidatus Moduliflexales</taxon>
        <taxon>Candidatus Moduliflexaceae</taxon>
    </lineage>
</organism>
<keyword evidence="3" id="KW-1185">Reference proteome</keyword>
<dbReference type="PANTHER" id="PTHR33221:SF5">
    <property type="entry name" value="HTH-TYPE TRANSCRIPTIONAL REGULATOR ISCR"/>
    <property type="match status" value="1"/>
</dbReference>
<dbReference type="GO" id="GO:0005829">
    <property type="term" value="C:cytosol"/>
    <property type="evidence" value="ECO:0007669"/>
    <property type="project" value="TreeGrafter"/>
</dbReference>
<dbReference type="Gene3D" id="1.10.10.10">
    <property type="entry name" value="Winged helix-like DNA-binding domain superfamily/Winged helix DNA-binding domain"/>
    <property type="match status" value="1"/>
</dbReference>
<dbReference type="InterPro" id="IPR000944">
    <property type="entry name" value="Tscrpt_reg_Rrf2"/>
</dbReference>
<dbReference type="InterPro" id="IPR030489">
    <property type="entry name" value="TR_Rrf2-type_CS"/>
</dbReference>